<dbReference type="GeneID" id="4564960"/>
<keyword evidence="1" id="KW-0175">Coiled coil</keyword>
<dbReference type="VEuPathDB" id="FungiDB:CIMG_04599"/>
<dbReference type="EMBL" id="GG704914">
    <property type="protein sequence ID" value="EAS33575.2"/>
    <property type="molecule type" value="Genomic_DNA"/>
</dbReference>
<evidence type="ECO:0000256" key="2">
    <source>
        <dbReference type="SAM" id="MobiDB-lite"/>
    </source>
</evidence>
<keyword evidence="4" id="KW-1185">Reference proteome</keyword>
<feature type="region of interest" description="Disordered" evidence="2">
    <location>
        <begin position="629"/>
        <end position="675"/>
    </location>
</feature>
<sequence>MDSSVLPDPDTPLSSSASAATLRDNQHQQQRPSSSQRRSSVLALDRSPRTPPSPRPRECPFNRQNRRLQLRNAGFRGGVLLPTFRPVSPQLATWRSFSGSSERHGSQEDSSVVDFGSRRRWSDDVQSSASQKRRNSILQEIGNSTQRRASHSPRPLLSTLFDELEKENLIVSESVPRAPFDNPRPKTPLLEPFSPDEAMKPSPRPSSNSPNIASLRFDGRQKRQTASSRVVSRGTTRYIEHLEAQLAASLSRTDSDDPSALNSYASKYKSLSSEHRLLKQELAEWEERFEARIKEEIGVMVDRESQLRSKVRALERELETKDNKIRELEWEAEMDHQRLRSLEAVNSTNRSLERRVDVLTELLAQSPSKSEQDARTNIGLGSIPPDDEPVRRTPRPRSMFSRIPLSPVRRQLFQPLVVPESESNDADGGVVRHDEVPELDVSYTEAVAEERPVSELGSLDSGLGDSCSVVSTRPYGSQRSSTISHSSGSSMCGTSFPLPLDLPRRHRRMRRFPSGSCTLKPLILPATSSLLSPTSPSCHYDSVEHSATHLRTYSANEWHSPSNFVQVHEDTLDALEGNTHQYQSFEEAISGHALSDVSDVPYEDDVFGDGPDADCFPNGHLHPPGLFHTPIRHPHSDLDPSKKPFAHSAHSPASMTAHGGSSRKKRRLRNREYSPGPEVTPLIARHFSARKPSADLDLAINSAIGHSHWFRDIISGSIVLAKRILFNSWHSNWKKIGRLPWWVLGLILGVQRRDGWFKRSVLAHAAWTPVDSSSAETNPLGRVDHTRAGTNVTTQSPARTRLSVQESKKRSNTDSSNPNCDEVADTSVTRPAPPFHLWAKFSLAIALAIGLAIRDGPASLMCPCAAEQDSEINTRSPSGEPFKDAPLIQEVIAKQTNFRSHNTDTCD</sequence>
<feature type="coiled-coil region" evidence="1">
    <location>
        <begin position="261"/>
        <end position="362"/>
    </location>
</feature>
<evidence type="ECO:0000313" key="4">
    <source>
        <dbReference type="Proteomes" id="UP000001261"/>
    </source>
</evidence>
<dbReference type="RefSeq" id="XP_001245158.2">
    <property type="nucleotide sequence ID" value="XM_001245157.2"/>
</dbReference>
<proteinExistence type="predicted"/>
<accession>A0A0E1RYX8</accession>
<dbReference type="Proteomes" id="UP000001261">
    <property type="component" value="Unassembled WGS sequence"/>
</dbReference>
<evidence type="ECO:0000313" key="3">
    <source>
        <dbReference type="EMBL" id="EAS33575.2"/>
    </source>
</evidence>
<feature type="region of interest" description="Disordered" evidence="2">
    <location>
        <begin position="366"/>
        <end position="400"/>
    </location>
</feature>
<feature type="compositionally biased region" description="Polar residues" evidence="2">
    <location>
        <begin position="124"/>
        <end position="135"/>
    </location>
</feature>
<dbReference type="AlphaFoldDB" id="A0A0E1RYX8"/>
<reference evidence="4" key="1">
    <citation type="journal article" date="2009" name="Genome Res.">
        <title>Comparative genomic analyses of the human fungal pathogens Coccidioides and their relatives.</title>
        <authorList>
            <person name="Sharpton T.J."/>
            <person name="Stajich J.E."/>
            <person name="Rounsley S.D."/>
            <person name="Gardner M.J."/>
            <person name="Wortman J.R."/>
            <person name="Jordar V.S."/>
            <person name="Maiti R."/>
            <person name="Kodira C.D."/>
            <person name="Neafsey D.E."/>
            <person name="Zeng Q."/>
            <person name="Hung C.-Y."/>
            <person name="McMahan C."/>
            <person name="Muszewska A."/>
            <person name="Grynberg M."/>
            <person name="Mandel M.A."/>
            <person name="Kellner E.M."/>
            <person name="Barker B.M."/>
            <person name="Galgiani J.N."/>
            <person name="Orbach M.J."/>
            <person name="Kirkland T.N."/>
            <person name="Cole G.T."/>
            <person name="Henn M.R."/>
            <person name="Birren B.W."/>
            <person name="Taylor J.W."/>
        </authorList>
    </citation>
    <scope>NUCLEOTIDE SEQUENCE [LARGE SCALE GENOMIC DNA]</scope>
    <source>
        <strain evidence="4">RS</strain>
    </source>
</reference>
<feature type="region of interest" description="Disordered" evidence="2">
    <location>
        <begin position="771"/>
        <end position="826"/>
    </location>
</feature>
<evidence type="ECO:0000256" key="1">
    <source>
        <dbReference type="SAM" id="Coils"/>
    </source>
</evidence>
<protein>
    <submittedName>
        <fullName evidence="3">Uncharacterized protein</fullName>
    </submittedName>
</protein>
<dbReference type="KEGG" id="cim:CIMG_04599"/>
<dbReference type="OrthoDB" id="5343018at2759"/>
<feature type="region of interest" description="Disordered" evidence="2">
    <location>
        <begin position="97"/>
        <end position="135"/>
    </location>
</feature>
<feature type="region of interest" description="Disordered" evidence="2">
    <location>
        <begin position="175"/>
        <end position="232"/>
    </location>
</feature>
<reference evidence="4" key="2">
    <citation type="journal article" date="2010" name="Genome Res.">
        <title>Population genomic sequencing of Coccidioides fungi reveals recent hybridization and transposon control.</title>
        <authorList>
            <person name="Neafsey D.E."/>
            <person name="Barker B.M."/>
            <person name="Sharpton T.J."/>
            <person name="Stajich J.E."/>
            <person name="Park D.J."/>
            <person name="Whiston E."/>
            <person name="Hung C.-Y."/>
            <person name="McMahan C."/>
            <person name="White J."/>
            <person name="Sykes S."/>
            <person name="Heiman D."/>
            <person name="Young S."/>
            <person name="Zeng Q."/>
            <person name="Abouelleil A."/>
            <person name="Aftuck L."/>
            <person name="Bessette D."/>
            <person name="Brown A."/>
            <person name="FitzGerald M."/>
            <person name="Lui A."/>
            <person name="Macdonald J.P."/>
            <person name="Priest M."/>
            <person name="Orbach M.J."/>
            <person name="Galgiani J.N."/>
            <person name="Kirkland T.N."/>
            <person name="Cole G.T."/>
            <person name="Birren B.W."/>
            <person name="Henn M.R."/>
            <person name="Taylor J.W."/>
            <person name="Rounsley S.D."/>
        </authorList>
    </citation>
    <scope>GENOME REANNOTATION</scope>
    <source>
        <strain evidence="4">RS</strain>
    </source>
</reference>
<dbReference type="OMA" id="ILSNAWH"/>
<gene>
    <name evidence="3" type="ORF">CIMG_04599</name>
</gene>
<name>A0A0E1RYX8_COCIM</name>
<organism evidence="3 4">
    <name type="scientific">Coccidioides immitis (strain RS)</name>
    <name type="common">Valley fever fungus</name>
    <dbReference type="NCBI Taxonomy" id="246410"/>
    <lineage>
        <taxon>Eukaryota</taxon>
        <taxon>Fungi</taxon>
        <taxon>Dikarya</taxon>
        <taxon>Ascomycota</taxon>
        <taxon>Pezizomycotina</taxon>
        <taxon>Eurotiomycetes</taxon>
        <taxon>Eurotiomycetidae</taxon>
        <taxon>Onygenales</taxon>
        <taxon>Onygenaceae</taxon>
        <taxon>Coccidioides</taxon>
    </lineage>
</organism>
<feature type="region of interest" description="Disordered" evidence="2">
    <location>
        <begin position="1"/>
        <end position="64"/>
    </location>
</feature>
<feature type="compositionally biased region" description="Low complexity" evidence="2">
    <location>
        <begin position="1"/>
        <end position="40"/>
    </location>
</feature>
<dbReference type="InParanoid" id="A0A0E1RYX8"/>
<feature type="compositionally biased region" description="Polar residues" evidence="2">
    <location>
        <begin position="788"/>
        <end position="805"/>
    </location>
</feature>